<keyword evidence="4 6" id="KW-1133">Transmembrane helix</keyword>
<reference evidence="8" key="1">
    <citation type="submission" date="2019-08" db="EMBL/GenBank/DDBJ databases">
        <authorList>
            <person name="Kucharzyk K."/>
            <person name="Murdoch R.W."/>
            <person name="Higgins S."/>
            <person name="Loffler F."/>
        </authorList>
    </citation>
    <scope>NUCLEOTIDE SEQUENCE</scope>
</reference>
<feature type="transmembrane region" description="Helical" evidence="6">
    <location>
        <begin position="106"/>
        <end position="125"/>
    </location>
</feature>
<evidence type="ECO:0000256" key="5">
    <source>
        <dbReference type="ARBA" id="ARBA00023136"/>
    </source>
</evidence>
<evidence type="ECO:0000256" key="6">
    <source>
        <dbReference type="SAM" id="Phobius"/>
    </source>
</evidence>
<dbReference type="PANTHER" id="PTHR30252">
    <property type="entry name" value="INNER MEMBRANE PEPTIDE TRANSPORTER"/>
    <property type="match status" value="1"/>
</dbReference>
<keyword evidence="3 6" id="KW-0812">Transmembrane</keyword>
<evidence type="ECO:0000256" key="3">
    <source>
        <dbReference type="ARBA" id="ARBA00022692"/>
    </source>
</evidence>
<feature type="transmembrane region" description="Helical" evidence="6">
    <location>
        <begin position="64"/>
        <end position="86"/>
    </location>
</feature>
<dbReference type="PANTHER" id="PTHR30252:SF0">
    <property type="entry name" value="PEPTIDE TRANSPORTER CSTA"/>
    <property type="match status" value="1"/>
</dbReference>
<feature type="transmembrane region" description="Helical" evidence="6">
    <location>
        <begin position="12"/>
        <end position="30"/>
    </location>
</feature>
<name>A0A645ACB4_9ZZZZ</name>
<dbReference type="EMBL" id="VSSQ01013032">
    <property type="protein sequence ID" value="MPM50586.1"/>
    <property type="molecule type" value="Genomic_DNA"/>
</dbReference>
<evidence type="ECO:0000256" key="1">
    <source>
        <dbReference type="ARBA" id="ARBA00004651"/>
    </source>
</evidence>
<feature type="domain" description="CstA N-terminal" evidence="7">
    <location>
        <begin position="6"/>
        <end position="80"/>
    </location>
</feature>
<sequence>MGPVRKLMTNRYVATVLTLGAGWLLCLGGYKNVWPLFGSANQLLAALVLIALAVFLRTTGRSGWMLYVPMGVMLVVTFTALVQALIGIGKKIFITGDFVFLTDGLQLIVALALTCLGVLVAASCFKKLAAPKEEEVKKAA</sequence>
<feature type="transmembrane region" description="Helical" evidence="6">
    <location>
        <begin position="36"/>
        <end position="57"/>
    </location>
</feature>
<dbReference type="AlphaFoldDB" id="A0A645ACB4"/>
<accession>A0A645ACB4</accession>
<dbReference type="InterPro" id="IPR003706">
    <property type="entry name" value="CstA_N"/>
</dbReference>
<dbReference type="GO" id="GO:0005886">
    <property type="term" value="C:plasma membrane"/>
    <property type="evidence" value="ECO:0007669"/>
    <property type="project" value="UniProtKB-SubCell"/>
</dbReference>
<gene>
    <name evidence="8" type="ORF">SDC9_97328</name>
</gene>
<dbReference type="InterPro" id="IPR051605">
    <property type="entry name" value="CstA"/>
</dbReference>
<proteinExistence type="predicted"/>
<evidence type="ECO:0000256" key="2">
    <source>
        <dbReference type="ARBA" id="ARBA00022475"/>
    </source>
</evidence>
<keyword evidence="2" id="KW-1003">Cell membrane</keyword>
<dbReference type="Pfam" id="PF02554">
    <property type="entry name" value="CstA"/>
    <property type="match status" value="1"/>
</dbReference>
<evidence type="ECO:0000259" key="7">
    <source>
        <dbReference type="Pfam" id="PF02554"/>
    </source>
</evidence>
<comment type="caution">
    <text evidence="8">The sequence shown here is derived from an EMBL/GenBank/DDBJ whole genome shotgun (WGS) entry which is preliminary data.</text>
</comment>
<comment type="subcellular location">
    <subcellularLocation>
        <location evidence="1">Cell membrane</location>
        <topology evidence="1">Multi-pass membrane protein</topology>
    </subcellularLocation>
</comment>
<keyword evidence="5 6" id="KW-0472">Membrane</keyword>
<dbReference type="GO" id="GO:0009267">
    <property type="term" value="P:cellular response to starvation"/>
    <property type="evidence" value="ECO:0007669"/>
    <property type="project" value="InterPro"/>
</dbReference>
<evidence type="ECO:0000256" key="4">
    <source>
        <dbReference type="ARBA" id="ARBA00022989"/>
    </source>
</evidence>
<evidence type="ECO:0000313" key="8">
    <source>
        <dbReference type="EMBL" id="MPM50586.1"/>
    </source>
</evidence>
<protein>
    <recommendedName>
        <fullName evidence="7">CstA N-terminal domain-containing protein</fullName>
    </recommendedName>
</protein>
<organism evidence="8">
    <name type="scientific">bioreactor metagenome</name>
    <dbReference type="NCBI Taxonomy" id="1076179"/>
    <lineage>
        <taxon>unclassified sequences</taxon>
        <taxon>metagenomes</taxon>
        <taxon>ecological metagenomes</taxon>
    </lineage>
</organism>